<gene>
    <name evidence="2" type="ORF">ADEAN_000550100</name>
</gene>
<dbReference type="AlphaFoldDB" id="A0A7G2CFA3"/>
<name>A0A7G2CFA3_9TRYP</name>
<dbReference type="VEuPathDB" id="TriTrypDB:ADEAN_000550100"/>
<dbReference type="EMBL" id="LR877154">
    <property type="protein sequence ID" value="CAD2218015.1"/>
    <property type="molecule type" value="Genomic_DNA"/>
</dbReference>
<evidence type="ECO:0000256" key="1">
    <source>
        <dbReference type="SAM" id="Coils"/>
    </source>
</evidence>
<evidence type="ECO:0000313" key="3">
    <source>
        <dbReference type="Proteomes" id="UP000515908"/>
    </source>
</evidence>
<dbReference type="OrthoDB" id="242093at2759"/>
<sequence>MSEQLEELEDARRMAGEAQMELQKYKERFESFVPAKDFDLMKEHSGAELVTFQNENRRLRRTAAARSTQVDVLNRKLLDLESVKNDLVGNKGDKVLTPRPNWDAIRKAMPTLAEYSKDDHCLPMDKGEDGDDGVVDTAELTTVGGPSTTVLQVEFLLETIEALKRRVAELESENATMTKVASDDKLATSGSTKLKRPNVEKAYDCNTIIPILGAGIHASIPKHLQICGAVERVAMPMELRVKIIFDFFVELQQPVMEAASIEDVNVPVHFYNFLEAEVVTSEDVRNTFRTPRRSRTTSSATLGSRRWLVRPWCF</sequence>
<keyword evidence="1" id="KW-0175">Coiled coil</keyword>
<reference evidence="2 3" key="1">
    <citation type="submission" date="2020-08" db="EMBL/GenBank/DDBJ databases">
        <authorList>
            <person name="Newling K."/>
            <person name="Davey J."/>
            <person name="Forrester S."/>
        </authorList>
    </citation>
    <scope>NUCLEOTIDE SEQUENCE [LARGE SCALE GENOMIC DNA]</scope>
    <source>
        <strain evidence="3">Crithidia deanei Carvalho (ATCC PRA-265)</strain>
    </source>
</reference>
<proteinExistence type="predicted"/>
<organism evidence="2 3">
    <name type="scientific">Angomonas deanei</name>
    <dbReference type="NCBI Taxonomy" id="59799"/>
    <lineage>
        <taxon>Eukaryota</taxon>
        <taxon>Discoba</taxon>
        <taxon>Euglenozoa</taxon>
        <taxon>Kinetoplastea</taxon>
        <taxon>Metakinetoplastina</taxon>
        <taxon>Trypanosomatida</taxon>
        <taxon>Trypanosomatidae</taxon>
        <taxon>Strigomonadinae</taxon>
        <taxon>Angomonas</taxon>
    </lineage>
</organism>
<dbReference type="Proteomes" id="UP000515908">
    <property type="component" value="Chromosome 10"/>
</dbReference>
<feature type="coiled-coil region" evidence="1">
    <location>
        <begin position="153"/>
        <end position="180"/>
    </location>
</feature>
<protein>
    <submittedName>
        <fullName evidence="2">Uncharacterized protein</fullName>
    </submittedName>
</protein>
<feature type="coiled-coil region" evidence="1">
    <location>
        <begin position="1"/>
        <end position="28"/>
    </location>
</feature>
<keyword evidence="3" id="KW-1185">Reference proteome</keyword>
<evidence type="ECO:0000313" key="2">
    <source>
        <dbReference type="EMBL" id="CAD2218015.1"/>
    </source>
</evidence>
<accession>A0A7G2CFA3</accession>